<dbReference type="RefSeq" id="WP_344721042.1">
    <property type="nucleotide sequence ID" value="NZ_BAAAYG010000007.1"/>
</dbReference>
<dbReference type="Proteomes" id="UP001501736">
    <property type="component" value="Unassembled WGS sequence"/>
</dbReference>
<evidence type="ECO:0000256" key="1">
    <source>
        <dbReference type="SAM" id="MobiDB-lite"/>
    </source>
</evidence>
<dbReference type="InterPro" id="IPR011059">
    <property type="entry name" value="Metal-dep_hydrolase_composite"/>
</dbReference>
<dbReference type="Gene3D" id="2.30.40.10">
    <property type="entry name" value="Urease, subunit C, domain 1"/>
    <property type="match status" value="1"/>
</dbReference>
<comment type="caution">
    <text evidence="2">The sequence shown here is derived from an EMBL/GenBank/DDBJ whole genome shotgun (WGS) entry which is preliminary data.</text>
</comment>
<sequence length="425" mass="44266">MPDTSDSAADTSSVASASPRLLRDGTVHSTAEPYAEAMIVEDGLVSWVGSDETAEHLRGEQHAVEELDRALVAPAFVGWGRRPLAELADAEDVATATAAVLTDQAAQGAGTLRMSLTVGSEDLVDARRLRARLEPVLAAAAAHPMDVHPLIAVPAGDEALSDLSAALEPLLEDALDDVDRIAGRPVGVELTGVLAQDAAADATEPETALTEAVAAIVQAGRQPVLTLPTEPAAASADVVERLEGLRSRLRERHAAPRPDRPLLLVGFDAPEPELWRRVLDTAAQVVLRGPGHLAPALSTGVPISAVPAEGENPWSLISAHVHHSEAGVSVRAGFNAQSRGAFRSLAGEQGQAGPGGGGQLNPGSAATYAVWEVDSLAVQTPDARTAAWSTDVRARTPLLPYLDGVTLPRLVALVVDGQELHRAQR</sequence>
<dbReference type="EMBL" id="BAAAYG010000007">
    <property type="protein sequence ID" value="GAA3286318.1"/>
    <property type="molecule type" value="Genomic_DNA"/>
</dbReference>
<evidence type="ECO:0008006" key="4">
    <source>
        <dbReference type="Google" id="ProtNLM"/>
    </source>
</evidence>
<accession>A0ABP6RDT8</accession>
<proteinExistence type="predicted"/>
<name>A0ABP6RDT8_9MICC</name>
<organism evidence="2 3">
    <name type="scientific">Nesterenkonia halobia</name>
    <dbReference type="NCBI Taxonomy" id="37922"/>
    <lineage>
        <taxon>Bacteria</taxon>
        <taxon>Bacillati</taxon>
        <taxon>Actinomycetota</taxon>
        <taxon>Actinomycetes</taxon>
        <taxon>Micrococcales</taxon>
        <taxon>Micrococcaceae</taxon>
        <taxon>Nesterenkonia</taxon>
    </lineage>
</organism>
<reference evidence="3" key="1">
    <citation type="journal article" date="2019" name="Int. J. Syst. Evol. Microbiol.">
        <title>The Global Catalogue of Microorganisms (GCM) 10K type strain sequencing project: providing services to taxonomists for standard genome sequencing and annotation.</title>
        <authorList>
            <consortium name="The Broad Institute Genomics Platform"/>
            <consortium name="The Broad Institute Genome Sequencing Center for Infectious Disease"/>
            <person name="Wu L."/>
            <person name="Ma J."/>
        </authorList>
    </citation>
    <scope>NUCLEOTIDE SEQUENCE [LARGE SCALE GENOMIC DNA]</scope>
    <source>
        <strain evidence="3">JCM 11483</strain>
    </source>
</reference>
<protein>
    <recommendedName>
        <fullName evidence="4">Amidohydrolase 3 domain-containing protein</fullName>
    </recommendedName>
</protein>
<keyword evidence="3" id="KW-1185">Reference proteome</keyword>
<gene>
    <name evidence="2" type="ORF">GCM10020260_20930</name>
</gene>
<feature type="region of interest" description="Disordered" evidence="1">
    <location>
        <begin position="1"/>
        <end position="20"/>
    </location>
</feature>
<evidence type="ECO:0000313" key="2">
    <source>
        <dbReference type="EMBL" id="GAA3286318.1"/>
    </source>
</evidence>
<evidence type="ECO:0000313" key="3">
    <source>
        <dbReference type="Proteomes" id="UP001501736"/>
    </source>
</evidence>
<feature type="compositionally biased region" description="Low complexity" evidence="1">
    <location>
        <begin position="1"/>
        <end position="18"/>
    </location>
</feature>
<dbReference type="SUPFAM" id="SSF51338">
    <property type="entry name" value="Composite domain of metallo-dependent hydrolases"/>
    <property type="match status" value="1"/>
</dbReference>